<reference evidence="2 3" key="1">
    <citation type="journal article" date="2023" name="Commun. Biol.">
        <title>Reorganization of the ancestral sex-determining regions during the evolution of trioecy in Pleodorina starrii.</title>
        <authorList>
            <person name="Takahashi K."/>
            <person name="Suzuki S."/>
            <person name="Kawai-Toyooka H."/>
            <person name="Yamamoto K."/>
            <person name="Hamaji T."/>
            <person name="Ootsuki R."/>
            <person name="Yamaguchi H."/>
            <person name="Kawachi M."/>
            <person name="Higashiyama T."/>
            <person name="Nozaki H."/>
        </authorList>
    </citation>
    <scope>NUCLEOTIDE SEQUENCE [LARGE SCALE GENOMIC DNA]</scope>
    <source>
        <strain evidence="2 3">NIES-4479</strain>
    </source>
</reference>
<evidence type="ECO:0000256" key="1">
    <source>
        <dbReference type="SAM" id="MobiDB-lite"/>
    </source>
</evidence>
<proteinExistence type="predicted"/>
<dbReference type="AlphaFoldDB" id="A0A9W6BII8"/>
<dbReference type="Proteomes" id="UP001165080">
    <property type="component" value="Unassembled WGS sequence"/>
</dbReference>
<dbReference type="OrthoDB" id="542418at2759"/>
<dbReference type="EMBL" id="BRXU01000006">
    <property type="protein sequence ID" value="GLC52774.1"/>
    <property type="molecule type" value="Genomic_DNA"/>
</dbReference>
<feature type="region of interest" description="Disordered" evidence="1">
    <location>
        <begin position="153"/>
        <end position="181"/>
    </location>
</feature>
<gene>
    <name evidence="2" type="primary">PLEST008250</name>
    <name evidence="2" type="ORF">PLESTB_000666700</name>
</gene>
<feature type="region of interest" description="Disordered" evidence="1">
    <location>
        <begin position="213"/>
        <end position="259"/>
    </location>
</feature>
<name>A0A9W6BII8_9CHLO</name>
<keyword evidence="3" id="KW-1185">Reference proteome</keyword>
<accession>A0A9W6BII8</accession>
<protein>
    <recommendedName>
        <fullName evidence="4">Mediator of RNA polymerase II transcription subunit 8</fullName>
    </recommendedName>
</protein>
<sequence length="274" mass="27159">MATAVDPRPQLMGGAPTQGNLRAVRSRAQDLQKSIDEVIFGLRFNAGALKWDDIIRKYSVINTQLAGLREALRPGTLDGFALLPRLVPDPGFAEAVMVQLASALTPEGEAAATEAATAVDAALGLGPEMSSMQRFEALSTAIEAHNSLLTSLTGSAAAPPGPAGGGAVEGPLNPQGPLRRRQREISDATTAVLQGKARAAAAAATALAAAMSGPPATAATGGGRQQAALAAAPQRRGPPGVAGAAGGGAAAGGPGGAGAEPMDPALVFLLTGAR</sequence>
<evidence type="ECO:0000313" key="2">
    <source>
        <dbReference type="EMBL" id="GLC52774.1"/>
    </source>
</evidence>
<comment type="caution">
    <text evidence="2">The sequence shown here is derived from an EMBL/GenBank/DDBJ whole genome shotgun (WGS) entry which is preliminary data.</text>
</comment>
<evidence type="ECO:0000313" key="3">
    <source>
        <dbReference type="Proteomes" id="UP001165080"/>
    </source>
</evidence>
<organism evidence="2 3">
    <name type="scientific">Pleodorina starrii</name>
    <dbReference type="NCBI Taxonomy" id="330485"/>
    <lineage>
        <taxon>Eukaryota</taxon>
        <taxon>Viridiplantae</taxon>
        <taxon>Chlorophyta</taxon>
        <taxon>core chlorophytes</taxon>
        <taxon>Chlorophyceae</taxon>
        <taxon>CS clade</taxon>
        <taxon>Chlamydomonadales</taxon>
        <taxon>Volvocaceae</taxon>
        <taxon>Pleodorina</taxon>
    </lineage>
</organism>
<evidence type="ECO:0008006" key="4">
    <source>
        <dbReference type="Google" id="ProtNLM"/>
    </source>
</evidence>
<feature type="compositionally biased region" description="Gly residues" evidence="1">
    <location>
        <begin position="243"/>
        <end position="258"/>
    </location>
</feature>
<feature type="compositionally biased region" description="Low complexity" evidence="1">
    <location>
        <begin position="213"/>
        <end position="242"/>
    </location>
</feature>